<dbReference type="InterPro" id="IPR041703">
    <property type="entry name" value="Rho_factor_ATP-bd"/>
</dbReference>
<comment type="subunit">
    <text evidence="9">Homohexamer. The homohexamer assembles into an open ring structure.</text>
</comment>
<dbReference type="InterPro" id="IPR012340">
    <property type="entry name" value="NA-bd_OB-fold"/>
</dbReference>
<dbReference type="PANTHER" id="PTHR46425">
    <property type="entry name" value="TRANSCRIPTION TERMINATION FACTOR RHO"/>
    <property type="match status" value="1"/>
</dbReference>
<name>A0A7X5LPU3_9ALTE</name>
<dbReference type="GO" id="GO:0005829">
    <property type="term" value="C:cytosol"/>
    <property type="evidence" value="ECO:0007669"/>
    <property type="project" value="UniProtKB-ARBA"/>
</dbReference>
<evidence type="ECO:0000256" key="6">
    <source>
        <dbReference type="ARBA" id="ARBA00022884"/>
    </source>
</evidence>
<dbReference type="InterPro" id="IPR003593">
    <property type="entry name" value="AAA+_ATPase"/>
</dbReference>
<dbReference type="NCBIfam" id="NF006886">
    <property type="entry name" value="PRK09376.1"/>
    <property type="match status" value="1"/>
</dbReference>
<dbReference type="AlphaFoldDB" id="A0A7X5LPU3"/>
<sequence length="421" mass="47164">MNLTELKNKPISELVALAEEMGLESMARARKQDIIFSILKTHAKGGEDIFGDGVLEILQDGFGFLRSADSSYLAGPDDIYVSPSQIRRFNLRTGDTIAGKIRPPKDSERYFALLKIREVNFDKPENSRNKILFENLTPLHAADRLRMERGNGSTEDITARVLDLASPIGRGQRGLIVAPPKAGKTLLLQNIAQSIAANHPECELMVLLIDERPEEVTEMHRLVQGEVVASTFDEPASRHVQVAEMVIEKAKRLVEHKKDVVILLDSITRLARAYNTVIPSSGKVLTGGVDANALHKPKRFFGAARNVEEGGSLTIIATALIDTGSKMDEVIYEEFKGTGNMELHLNRKIAEKRVFPAIDFNRSGTRREELLTAQDELQKMWILRKIVHEMSEIDAMEFLISKLSMTKTNDEFFDAMRRQKS</sequence>
<dbReference type="Gene3D" id="1.10.720.10">
    <property type="match status" value="1"/>
</dbReference>
<feature type="domain" description="Rho RNA-BD" evidence="12">
    <location>
        <begin position="48"/>
        <end position="123"/>
    </location>
</feature>
<dbReference type="CDD" id="cd01128">
    <property type="entry name" value="rho_factor_C"/>
    <property type="match status" value="1"/>
</dbReference>
<keyword evidence="5 9" id="KW-0067">ATP-binding</keyword>
<dbReference type="FunFam" id="3.40.50.300:FF:000072">
    <property type="entry name" value="Transcription termination factor Rho"/>
    <property type="match status" value="1"/>
</dbReference>
<evidence type="ECO:0000256" key="2">
    <source>
        <dbReference type="ARBA" id="ARBA00022741"/>
    </source>
</evidence>
<evidence type="ECO:0000256" key="5">
    <source>
        <dbReference type="ARBA" id="ARBA00022840"/>
    </source>
</evidence>
<dbReference type="EMBL" id="JAAAWN010000029">
    <property type="protein sequence ID" value="NDV92809.1"/>
    <property type="molecule type" value="Genomic_DNA"/>
</dbReference>
<dbReference type="Gene3D" id="3.40.50.300">
    <property type="entry name" value="P-loop containing nucleotide triphosphate hydrolases"/>
    <property type="match status" value="1"/>
</dbReference>
<dbReference type="InterPro" id="IPR000194">
    <property type="entry name" value="ATPase_F1/V1/A1_a/bsu_nucl-bd"/>
</dbReference>
<dbReference type="InterPro" id="IPR027417">
    <property type="entry name" value="P-loop_NTPase"/>
</dbReference>
<keyword evidence="7 9" id="KW-0805">Transcription regulation</keyword>
<evidence type="ECO:0000256" key="9">
    <source>
        <dbReference type="HAMAP-Rule" id="MF_01884"/>
    </source>
</evidence>
<keyword evidence="1 9" id="KW-0806">Transcription termination</keyword>
<keyword evidence="6 9" id="KW-0694">RNA-binding</keyword>
<dbReference type="Pfam" id="PF07498">
    <property type="entry name" value="Rho_N"/>
    <property type="match status" value="1"/>
</dbReference>
<keyword evidence="8 9" id="KW-0804">Transcription</keyword>
<dbReference type="GO" id="GO:0008186">
    <property type="term" value="F:ATP-dependent activity, acting on RNA"/>
    <property type="evidence" value="ECO:0007669"/>
    <property type="project" value="UniProtKB-UniRule"/>
</dbReference>
<reference evidence="13 14" key="1">
    <citation type="submission" date="2020-01" db="EMBL/GenBank/DDBJ databases">
        <authorList>
            <person name="Chen J."/>
            <person name="Zhu S."/>
            <person name="Yang J."/>
        </authorList>
    </citation>
    <scope>NUCLEOTIDE SEQUENCE [LARGE SCALE GENOMIC DNA]</scope>
    <source>
        <strain evidence="13 14">345S023</strain>
    </source>
</reference>
<feature type="region of interest" description="RNA-binding 2" evidence="9">
    <location>
        <begin position="284"/>
        <end position="288"/>
    </location>
</feature>
<dbReference type="Pfam" id="PF07497">
    <property type="entry name" value="Rho_RNA_bind"/>
    <property type="match status" value="1"/>
</dbReference>
<dbReference type="SMART" id="SM00357">
    <property type="entry name" value="CSP"/>
    <property type="match status" value="1"/>
</dbReference>
<feature type="site" description="RNA-binding 2" evidence="9">
    <location>
        <position position="326"/>
    </location>
</feature>
<dbReference type="NCBIfam" id="TIGR00767">
    <property type="entry name" value="rho"/>
    <property type="match status" value="1"/>
</dbReference>
<feature type="binding site" evidence="9">
    <location>
        <begin position="169"/>
        <end position="174"/>
    </location>
    <ligand>
        <name>ATP</name>
        <dbReference type="ChEBI" id="CHEBI:30616"/>
    </ligand>
</feature>
<feature type="binding site" evidence="9">
    <location>
        <begin position="181"/>
        <end position="186"/>
    </location>
    <ligand>
        <name>ATP</name>
        <dbReference type="ChEBI" id="CHEBI:30616"/>
    </ligand>
</feature>
<dbReference type="FunFam" id="2.40.50.140:FF:000010">
    <property type="entry name" value="Transcription termination factor Rho"/>
    <property type="match status" value="1"/>
</dbReference>
<dbReference type="Proteomes" id="UP000470213">
    <property type="component" value="Unassembled WGS sequence"/>
</dbReference>
<dbReference type="InterPro" id="IPR036269">
    <property type="entry name" value="Rho_N_sf"/>
</dbReference>
<comment type="function">
    <text evidence="9">Facilitates transcription termination by a mechanism that involves Rho binding to the nascent RNA, activation of Rho's RNA-dependent ATPase activity, and release of the mRNA from the DNA template.</text>
</comment>
<dbReference type="PROSITE" id="PS51856">
    <property type="entry name" value="RHO_RNA_BD"/>
    <property type="match status" value="1"/>
</dbReference>
<accession>A0A7X5LPU3</accession>
<feature type="region of interest" description="RNA-binding 1" evidence="9">
    <location>
        <begin position="78"/>
        <end position="80"/>
    </location>
</feature>
<dbReference type="Gene3D" id="2.40.50.140">
    <property type="entry name" value="Nucleic acid-binding proteins"/>
    <property type="match status" value="1"/>
</dbReference>
<evidence type="ECO:0000256" key="1">
    <source>
        <dbReference type="ARBA" id="ARBA00022472"/>
    </source>
</evidence>
<keyword evidence="2 9" id="KW-0547">Nucleotide-binding</keyword>
<evidence type="ECO:0000313" key="13">
    <source>
        <dbReference type="EMBL" id="NDV92809.1"/>
    </source>
</evidence>
<feature type="region of interest" description="RNA-binding 1" evidence="9">
    <location>
        <begin position="61"/>
        <end position="66"/>
    </location>
</feature>
<evidence type="ECO:0000256" key="10">
    <source>
        <dbReference type="NCBIfam" id="TIGR00767"/>
    </source>
</evidence>
<dbReference type="InterPro" id="IPR004665">
    <property type="entry name" value="Term_rho"/>
</dbReference>
<dbReference type="GO" id="GO:0016787">
    <property type="term" value="F:hydrolase activity"/>
    <property type="evidence" value="ECO:0007669"/>
    <property type="project" value="UniProtKB-KW"/>
</dbReference>
<keyword evidence="14" id="KW-1185">Reference proteome</keyword>
<dbReference type="HAMAP" id="MF_01884">
    <property type="entry name" value="Rho"/>
    <property type="match status" value="1"/>
</dbReference>
<dbReference type="GO" id="GO:0006353">
    <property type="term" value="P:DNA-templated transcription termination"/>
    <property type="evidence" value="ECO:0007669"/>
    <property type="project" value="UniProtKB-UniRule"/>
</dbReference>
<dbReference type="InterPro" id="IPR011129">
    <property type="entry name" value="CSD"/>
</dbReference>
<evidence type="ECO:0000256" key="8">
    <source>
        <dbReference type="ARBA" id="ARBA00023163"/>
    </source>
</evidence>
<dbReference type="InterPro" id="IPR011113">
    <property type="entry name" value="Rho_RNA-bd"/>
</dbReference>
<dbReference type="CDD" id="cd04459">
    <property type="entry name" value="Rho_CSD"/>
    <property type="match status" value="1"/>
</dbReference>
<dbReference type="SUPFAM" id="SSF52540">
    <property type="entry name" value="P-loop containing nucleoside triphosphate hydrolases"/>
    <property type="match status" value="1"/>
</dbReference>
<dbReference type="PANTHER" id="PTHR46425:SF1">
    <property type="entry name" value="TRANSCRIPTION TERMINATION FACTOR RHO"/>
    <property type="match status" value="1"/>
</dbReference>
<evidence type="ECO:0000313" key="14">
    <source>
        <dbReference type="Proteomes" id="UP000470213"/>
    </source>
</evidence>
<evidence type="ECO:0000256" key="4">
    <source>
        <dbReference type="ARBA" id="ARBA00022806"/>
    </source>
</evidence>
<dbReference type="RefSeq" id="WP_163087879.1">
    <property type="nucleotide sequence ID" value="NZ_JAAAWN010000029.1"/>
</dbReference>
<dbReference type="Pfam" id="PF00006">
    <property type="entry name" value="ATP-synt_ab"/>
    <property type="match status" value="1"/>
</dbReference>
<evidence type="ECO:0000256" key="3">
    <source>
        <dbReference type="ARBA" id="ARBA00022801"/>
    </source>
</evidence>
<evidence type="ECO:0000256" key="7">
    <source>
        <dbReference type="ARBA" id="ARBA00023015"/>
    </source>
</evidence>
<dbReference type="SUPFAM" id="SSF50249">
    <property type="entry name" value="Nucleic acid-binding proteins"/>
    <property type="match status" value="1"/>
</dbReference>
<dbReference type="InterPro" id="IPR011112">
    <property type="entry name" value="Rho-like_N"/>
</dbReference>
<protein>
    <recommendedName>
        <fullName evidence="9 10">Transcription termination factor Rho</fullName>
        <ecNumber evidence="9 10">3.6.4.-</ecNumber>
    </recommendedName>
    <alternativeName>
        <fullName evidence="9">ATP-dependent helicase Rho</fullName>
    </alternativeName>
</protein>
<proteinExistence type="inferred from homology"/>
<gene>
    <name evidence="9 13" type="primary">rho</name>
    <name evidence="13" type="ORF">GTH32_16690</name>
</gene>
<evidence type="ECO:0000256" key="11">
    <source>
        <dbReference type="PROSITE-ProRule" id="PRU01203"/>
    </source>
</evidence>
<comment type="similarity">
    <text evidence="9 11">Belongs to the Rho family.</text>
</comment>
<dbReference type="SUPFAM" id="SSF68912">
    <property type="entry name" value="Rho N-terminal domain-like"/>
    <property type="match status" value="1"/>
</dbReference>
<comment type="caution">
    <text evidence="13">The sequence shown here is derived from an EMBL/GenBank/DDBJ whole genome shotgun (WGS) entry which is preliminary data.</text>
</comment>
<organism evidence="13 14">
    <name type="scientific">Alteromonas profundi</name>
    <dbReference type="NCBI Taxonomy" id="2696062"/>
    <lineage>
        <taxon>Bacteria</taxon>
        <taxon>Pseudomonadati</taxon>
        <taxon>Pseudomonadota</taxon>
        <taxon>Gammaproteobacteria</taxon>
        <taxon>Alteromonadales</taxon>
        <taxon>Alteromonadaceae</taxon>
        <taxon>Alteromonas/Salinimonas group</taxon>
        <taxon>Alteromonas</taxon>
    </lineage>
</organism>
<dbReference type="GO" id="GO:0003723">
    <property type="term" value="F:RNA binding"/>
    <property type="evidence" value="ECO:0007669"/>
    <property type="project" value="UniProtKB-UniRule"/>
</dbReference>
<dbReference type="GO" id="GO:0005524">
    <property type="term" value="F:ATP binding"/>
    <property type="evidence" value="ECO:0007669"/>
    <property type="project" value="UniProtKB-UniRule"/>
</dbReference>
<evidence type="ECO:0000259" key="12">
    <source>
        <dbReference type="PROSITE" id="PS51856"/>
    </source>
</evidence>
<feature type="region of interest" description="RNA-binding 1" evidence="9">
    <location>
        <begin position="108"/>
        <end position="110"/>
    </location>
</feature>
<keyword evidence="3 9" id="KW-0378">Hydrolase</keyword>
<dbReference type="SMART" id="SM00382">
    <property type="entry name" value="AAA"/>
    <property type="match status" value="1"/>
</dbReference>
<dbReference type="SMART" id="SM00959">
    <property type="entry name" value="Rho_N"/>
    <property type="match status" value="1"/>
</dbReference>
<dbReference type="EC" id="3.6.4.-" evidence="9 10"/>
<keyword evidence="4 9" id="KW-0347">Helicase</keyword>
<feature type="binding site" evidence="9">
    <location>
        <position position="212"/>
    </location>
    <ligand>
        <name>ATP</name>
        <dbReference type="ChEBI" id="CHEBI:30616"/>
    </ligand>
</feature>
<dbReference type="GO" id="GO:0004386">
    <property type="term" value="F:helicase activity"/>
    <property type="evidence" value="ECO:0007669"/>
    <property type="project" value="UniProtKB-UniRule"/>
</dbReference>